<sequence>MGKRLLITGGAGFVGSSLALLFREAYPDWHIIALDNLKRRGSELNLERLRRHGILFCHGDVRNRTDLEAVGRLDTIIECSAEPSALAGLDGDAAYVVDTNLVGTINCLELARRHQAELVFLSTSRVYPYEALNALPCRETATRFEWKLDRGCTGVSLQGVAEDFPLAGARTLYGATKLCAELLINEYVASYHLRAVVNRCGVLAGPWQMGKVDQGVAVLWVARHHFGGPLSYIGFGGTGKQVRDFLHVEDLFELLHEQLRNVDAHSGQVYNVGGGPDGSLSLRELTELCRRVTGKTIPIGSETETRPGDVRIYLTDTSQVRAAVAWKPRWTVDRIVESIAEWIRDHEQALRPIIGSGI</sequence>
<dbReference type="InterPro" id="IPR001509">
    <property type="entry name" value="Epimerase_deHydtase"/>
</dbReference>
<keyword evidence="4" id="KW-1185">Reference proteome</keyword>
<evidence type="ECO:0000259" key="2">
    <source>
        <dbReference type="Pfam" id="PF01370"/>
    </source>
</evidence>
<reference evidence="3 4" key="1">
    <citation type="submission" date="2021-02" db="EMBL/GenBank/DDBJ databases">
        <authorList>
            <person name="Han P."/>
        </authorList>
    </citation>
    <scope>NUCLEOTIDE SEQUENCE [LARGE SCALE GENOMIC DNA]</scope>
    <source>
        <strain evidence="3">Candidatus Nitrospira sp. ZN2</strain>
    </source>
</reference>
<dbReference type="EMBL" id="CAJNBJ010000021">
    <property type="protein sequence ID" value="CAE6802038.1"/>
    <property type="molecule type" value="Genomic_DNA"/>
</dbReference>
<organism evidence="3 4">
    <name type="scientific">Nitrospira defluvii</name>
    <dbReference type="NCBI Taxonomy" id="330214"/>
    <lineage>
        <taxon>Bacteria</taxon>
        <taxon>Pseudomonadati</taxon>
        <taxon>Nitrospirota</taxon>
        <taxon>Nitrospiria</taxon>
        <taxon>Nitrospirales</taxon>
        <taxon>Nitrospiraceae</taxon>
        <taxon>Nitrospira</taxon>
    </lineage>
</organism>
<dbReference type="SUPFAM" id="SSF51735">
    <property type="entry name" value="NAD(P)-binding Rossmann-fold domains"/>
    <property type="match status" value="1"/>
</dbReference>
<evidence type="ECO:0000313" key="3">
    <source>
        <dbReference type="EMBL" id="CAE6802038.1"/>
    </source>
</evidence>
<protein>
    <submittedName>
        <fullName evidence="3">3-beta hydroxysteroid dehydrogenase</fullName>
    </submittedName>
</protein>
<evidence type="ECO:0000313" key="4">
    <source>
        <dbReference type="Proteomes" id="UP000675880"/>
    </source>
</evidence>
<feature type="domain" description="NAD-dependent epimerase/dehydratase" evidence="2">
    <location>
        <begin position="6"/>
        <end position="273"/>
    </location>
</feature>
<dbReference type="Proteomes" id="UP000675880">
    <property type="component" value="Unassembled WGS sequence"/>
</dbReference>
<dbReference type="Gene3D" id="3.40.50.720">
    <property type="entry name" value="NAD(P)-binding Rossmann-like Domain"/>
    <property type="match status" value="1"/>
</dbReference>
<dbReference type="Pfam" id="PF01370">
    <property type="entry name" value="Epimerase"/>
    <property type="match status" value="1"/>
</dbReference>
<dbReference type="PANTHER" id="PTHR43000">
    <property type="entry name" value="DTDP-D-GLUCOSE 4,6-DEHYDRATASE-RELATED"/>
    <property type="match status" value="1"/>
</dbReference>
<comment type="caution">
    <text evidence="3">The sequence shown here is derived from an EMBL/GenBank/DDBJ whole genome shotgun (WGS) entry which is preliminary data.</text>
</comment>
<comment type="similarity">
    <text evidence="1">Belongs to the NAD(P)-dependent epimerase/dehydratase family.</text>
</comment>
<dbReference type="RefSeq" id="WP_213044271.1">
    <property type="nucleotide sequence ID" value="NZ_CAJNBJ010000021.1"/>
</dbReference>
<accession>A0ABN7MEF9</accession>
<proteinExistence type="inferred from homology"/>
<evidence type="ECO:0000256" key="1">
    <source>
        <dbReference type="ARBA" id="ARBA00007637"/>
    </source>
</evidence>
<name>A0ABN7MEF9_9BACT</name>
<dbReference type="InterPro" id="IPR036291">
    <property type="entry name" value="NAD(P)-bd_dom_sf"/>
</dbReference>
<gene>
    <name evidence="3" type="ORF">NSPZN2_80111</name>
</gene>